<comment type="caution">
    <text evidence="2">The sequence shown here is derived from an EMBL/GenBank/DDBJ whole genome shotgun (WGS) entry which is preliminary data.</text>
</comment>
<dbReference type="InterPro" id="IPR011944">
    <property type="entry name" value="Steroid_delta5-4_isomerase"/>
</dbReference>
<dbReference type="STRING" id="861266.ARTSIC4J27_889"/>
<proteinExistence type="predicted"/>
<keyword evidence="3" id="KW-1185">Reference proteome</keyword>
<dbReference type="InterPro" id="IPR032710">
    <property type="entry name" value="NTF2-like_dom_sf"/>
</dbReference>
<dbReference type="Proteomes" id="UP000035722">
    <property type="component" value="Unassembled WGS sequence"/>
</dbReference>
<feature type="domain" description="DUF4440" evidence="1">
    <location>
        <begin position="9"/>
        <end position="118"/>
    </location>
</feature>
<dbReference type="NCBIfam" id="TIGR02246">
    <property type="entry name" value="SgcJ/EcaC family oxidoreductase"/>
    <property type="match status" value="1"/>
</dbReference>
<name>A0A024GZ05_9MICC</name>
<dbReference type="OrthoDB" id="9803476at2"/>
<protein>
    <recommendedName>
        <fullName evidence="1">DUF4440 domain-containing protein</fullName>
    </recommendedName>
</protein>
<evidence type="ECO:0000313" key="2">
    <source>
        <dbReference type="EMBL" id="CCQ44958.1"/>
    </source>
</evidence>
<dbReference type="InterPro" id="IPR027843">
    <property type="entry name" value="DUF4440"/>
</dbReference>
<sequence>MGDSELTEVRGLYEALIGAWNRRDARAMADCFRKGGLQIGFDGSTATGPDEIFRHLDPIFKGHATATYVTKVREVRRLAPDTALLTAIAGLVPPGRVDISPATNAHQTLVAVREDGVWGIELFQNTPAQFHGRPELVNAMTAELHQLLPK</sequence>
<reference evidence="3" key="1">
    <citation type="journal article" date="2014" name="Genome Announc.">
        <title>Genome Sequence of Arthrobacter siccitolerans 4J27, a Xeroprotectant-Producing Desiccation-Tolerant Microorganism.</title>
        <authorList>
            <person name="Manzanera M."/>
            <person name="Santa-Cruz-Calvo L."/>
            <person name="Vilchez J.I."/>
            <person name="Garcia-Fontana C."/>
            <person name="Silva-Castro G.A."/>
            <person name="Calvo C."/>
            <person name="Gonzalez-Lopez J."/>
        </authorList>
    </citation>
    <scope>NUCLEOTIDE SEQUENCE [LARGE SCALE GENOMIC DNA]</scope>
    <source>
        <strain evidence="3">4J27</strain>
    </source>
</reference>
<dbReference type="RefSeq" id="WP_050053991.1">
    <property type="nucleotide sequence ID" value="NZ_CAQI01000030.1"/>
</dbReference>
<gene>
    <name evidence="2" type="ORF">ARTSIC4J27_889</name>
</gene>
<evidence type="ECO:0000313" key="3">
    <source>
        <dbReference type="Proteomes" id="UP000035722"/>
    </source>
</evidence>
<dbReference type="SUPFAM" id="SSF54427">
    <property type="entry name" value="NTF2-like"/>
    <property type="match status" value="1"/>
</dbReference>
<dbReference type="Gene3D" id="3.10.450.50">
    <property type="match status" value="1"/>
</dbReference>
<organism evidence="2 3">
    <name type="scientific">Pseudarthrobacter siccitolerans</name>
    <dbReference type="NCBI Taxonomy" id="861266"/>
    <lineage>
        <taxon>Bacteria</taxon>
        <taxon>Bacillati</taxon>
        <taxon>Actinomycetota</taxon>
        <taxon>Actinomycetes</taxon>
        <taxon>Micrococcales</taxon>
        <taxon>Micrococcaceae</taxon>
        <taxon>Pseudarthrobacter</taxon>
    </lineage>
</organism>
<evidence type="ECO:0000259" key="1">
    <source>
        <dbReference type="Pfam" id="PF14534"/>
    </source>
</evidence>
<dbReference type="Pfam" id="PF14534">
    <property type="entry name" value="DUF4440"/>
    <property type="match status" value="1"/>
</dbReference>
<dbReference type="AlphaFoldDB" id="A0A024GZ05"/>
<dbReference type="EMBL" id="CAQI01000030">
    <property type="protein sequence ID" value="CCQ44958.1"/>
    <property type="molecule type" value="Genomic_DNA"/>
</dbReference>
<accession>A0A024GZ05</accession>